<dbReference type="EMBL" id="BARW01023860">
    <property type="protein sequence ID" value="GAI88037.1"/>
    <property type="molecule type" value="Genomic_DNA"/>
</dbReference>
<sequence length="164" mass="18208">MLEDSYKNGYSSPGAIFQDRLEKTLQQFLGDRAGRIIKAGQDILMEVDPEDLGSVLTELKNNPEILLTILKGLSSAGRKDDDSIIADISGPNLDFSLILKVRLKDGRRDKNHTAIVSLFTQYYRPARSYLSGYGSGNGREPGVPIYYNQEIKGFDGFDLSLSLE</sequence>
<proteinExistence type="predicted"/>
<protein>
    <submittedName>
        <fullName evidence="1">Uncharacterized protein</fullName>
    </submittedName>
</protein>
<gene>
    <name evidence="1" type="ORF">S12H4_39475</name>
</gene>
<evidence type="ECO:0000313" key="1">
    <source>
        <dbReference type="EMBL" id="GAI88037.1"/>
    </source>
</evidence>
<feature type="non-terminal residue" evidence="1">
    <location>
        <position position="164"/>
    </location>
</feature>
<dbReference type="AlphaFoldDB" id="X1S4U0"/>
<organism evidence="1">
    <name type="scientific">marine sediment metagenome</name>
    <dbReference type="NCBI Taxonomy" id="412755"/>
    <lineage>
        <taxon>unclassified sequences</taxon>
        <taxon>metagenomes</taxon>
        <taxon>ecological metagenomes</taxon>
    </lineage>
</organism>
<name>X1S4U0_9ZZZZ</name>
<reference evidence="1" key="1">
    <citation type="journal article" date="2014" name="Front. Microbiol.">
        <title>High frequency of phylogenetically diverse reductive dehalogenase-homologous genes in deep subseafloor sedimentary metagenomes.</title>
        <authorList>
            <person name="Kawai M."/>
            <person name="Futagami T."/>
            <person name="Toyoda A."/>
            <person name="Takaki Y."/>
            <person name="Nishi S."/>
            <person name="Hori S."/>
            <person name="Arai W."/>
            <person name="Tsubouchi T."/>
            <person name="Morono Y."/>
            <person name="Uchiyama I."/>
            <person name="Ito T."/>
            <person name="Fujiyama A."/>
            <person name="Inagaki F."/>
            <person name="Takami H."/>
        </authorList>
    </citation>
    <scope>NUCLEOTIDE SEQUENCE</scope>
    <source>
        <strain evidence="1">Expedition CK06-06</strain>
    </source>
</reference>
<comment type="caution">
    <text evidence="1">The sequence shown here is derived from an EMBL/GenBank/DDBJ whole genome shotgun (WGS) entry which is preliminary data.</text>
</comment>
<accession>X1S4U0</accession>